<keyword evidence="3" id="KW-1185">Reference proteome</keyword>
<name>A0A8H3FNM2_9LECA</name>
<dbReference type="GO" id="GO:0008168">
    <property type="term" value="F:methyltransferase activity"/>
    <property type="evidence" value="ECO:0007669"/>
    <property type="project" value="UniProtKB-KW"/>
</dbReference>
<organism evidence="2 3">
    <name type="scientific">Heterodermia speciosa</name>
    <dbReference type="NCBI Taxonomy" id="116794"/>
    <lineage>
        <taxon>Eukaryota</taxon>
        <taxon>Fungi</taxon>
        <taxon>Dikarya</taxon>
        <taxon>Ascomycota</taxon>
        <taxon>Pezizomycotina</taxon>
        <taxon>Lecanoromycetes</taxon>
        <taxon>OSLEUM clade</taxon>
        <taxon>Lecanoromycetidae</taxon>
        <taxon>Caliciales</taxon>
        <taxon>Physciaceae</taxon>
        <taxon>Heterodermia</taxon>
    </lineage>
</organism>
<reference evidence="2" key="1">
    <citation type="submission" date="2021-03" db="EMBL/GenBank/DDBJ databases">
        <authorList>
            <person name="Tagirdzhanova G."/>
        </authorList>
    </citation>
    <scope>NUCLEOTIDE SEQUENCE</scope>
</reference>
<keyword evidence="2" id="KW-0808">Transferase</keyword>
<dbReference type="OrthoDB" id="20105at2759"/>
<comment type="caution">
    <text evidence="2">The sequence shown here is derived from an EMBL/GenBank/DDBJ whole genome shotgun (WGS) entry which is preliminary data.</text>
</comment>
<feature type="domain" description="Ribosomal RNA methyltransferase FtsJ" evidence="1">
    <location>
        <begin position="2"/>
        <end position="157"/>
    </location>
</feature>
<dbReference type="GO" id="GO:0032259">
    <property type="term" value="P:methylation"/>
    <property type="evidence" value="ECO:0007669"/>
    <property type="project" value="UniProtKB-KW"/>
</dbReference>
<protein>
    <submittedName>
        <fullName evidence="2">2' O-ribose methyltransferase</fullName>
    </submittedName>
</protein>
<accession>A0A8H3FNM2</accession>
<gene>
    <name evidence="2" type="primary">MRM2</name>
    <name evidence="2" type="ORF">HETSPECPRED_005570</name>
</gene>
<proteinExistence type="predicted"/>
<dbReference type="InterPro" id="IPR002877">
    <property type="entry name" value="RNA_MeTrfase_FtsJ_dom"/>
</dbReference>
<dbReference type="InterPro" id="IPR029063">
    <property type="entry name" value="SAM-dependent_MTases_sf"/>
</dbReference>
<dbReference type="Pfam" id="PF01728">
    <property type="entry name" value="FtsJ"/>
    <property type="match status" value="1"/>
</dbReference>
<evidence type="ECO:0000259" key="1">
    <source>
        <dbReference type="Pfam" id="PF01728"/>
    </source>
</evidence>
<dbReference type="Proteomes" id="UP000664521">
    <property type="component" value="Unassembled WGS sequence"/>
</dbReference>
<sequence>MVAVDRTAPNGRVIGIDVIPAQPPKGVSTIQGNFLSQAVQEEVKKFVRETDRGRLRFQRSLTSGADEERFTEEDWVQSSKSYVELEKREAPQAVDMQSSTRNRLERDTTLGRTVDIVLSDLLEPWEQTNGFWKRSLSNPYYRMMNASGINMRDHAGSMVSPRFVPHDAKS</sequence>
<dbReference type="EMBL" id="CAJPDS010000035">
    <property type="protein sequence ID" value="CAF9924336.1"/>
    <property type="molecule type" value="Genomic_DNA"/>
</dbReference>
<dbReference type="AlphaFoldDB" id="A0A8H3FNM2"/>
<evidence type="ECO:0000313" key="2">
    <source>
        <dbReference type="EMBL" id="CAF9924336.1"/>
    </source>
</evidence>
<evidence type="ECO:0000313" key="3">
    <source>
        <dbReference type="Proteomes" id="UP000664521"/>
    </source>
</evidence>
<keyword evidence="2" id="KW-0489">Methyltransferase</keyword>
<dbReference type="Gene3D" id="3.40.50.150">
    <property type="entry name" value="Vaccinia Virus protein VP39"/>
    <property type="match status" value="1"/>
</dbReference>